<reference evidence="5 6" key="1">
    <citation type="submission" date="2016-10" db="EMBL/GenBank/DDBJ databases">
        <title>Comparative genomics of Bacillus thuringiensis reveals a path to pathogens against multiple invertebrate hosts.</title>
        <authorList>
            <person name="Zheng J."/>
            <person name="Gao Q."/>
            <person name="Liu H."/>
            <person name="Peng D."/>
            <person name="Ruan L."/>
            <person name="Sun M."/>
        </authorList>
    </citation>
    <scope>NUCLEOTIDE SEQUENCE [LARGE SCALE GENOMIC DNA]</scope>
    <source>
        <strain evidence="5">BGSC 4CA1</strain>
    </source>
</reference>
<keyword evidence="2 3" id="KW-0802">TPR repeat</keyword>
<proteinExistence type="predicted"/>
<evidence type="ECO:0000313" key="6">
    <source>
        <dbReference type="Proteomes" id="UP000195129"/>
    </source>
</evidence>
<keyword evidence="4" id="KW-0812">Transmembrane</keyword>
<sequence>MKNYIKRVNIYFIYCLSFTLKLTILLHRRIHMINKKKPSTINIYFNKNNLAFENLVPLTNYLLPGIINHKPEFMFENLEHSRYIFPNIQKFIKEPQLSITSATNFENRIRYYHQSKIKHTFNALIDIFIEQIENSIINEEHIINLYNCKDMLRTDEMFFSIFISRLENKNLKVQIYLDEKIPSLTQSNLVKELKSSNLQPLNTEFWDKKNQEDLFKRSMTLALYDDAIKIGGGIFNSLEDSEKKYKLANKLGVAHVLNDQFSEGEKYYNYTIENSSNPKLIIGSLYGLSMLYMRHFPKEKRDINKAEYYLKKAEKIIIENENELGEHFTYSKVFNRNGYSLILFQKGEIELAHKYCDEGAKLLLEKYGDKKHILHRSVLIYNCTLTSTALKKYEQALNYFDYLLNLDPYYPDYWIQRADLHNKLGNIKNAIDDYSKAIKLNPFAEGMYFSRALLYEKSGKLKEASQDYQRAIDLNPKHTESILNYGVLLMNQQKLKEALDLFNKLLSLNIENKHEVYNNIGLIYLELKDYEKSIEKFNKSLLIKPDYSTSYANKAIVYFELKQMKESLYCLNKAINYENNNEEYIFNRAFLLNEIKEFDKCINDLNKLLNINPLNEEAKNLLQQVKTSLKNYSNPITI</sequence>
<dbReference type="SUPFAM" id="SSF48452">
    <property type="entry name" value="TPR-like"/>
    <property type="match status" value="1"/>
</dbReference>
<keyword evidence="4" id="KW-0472">Membrane</keyword>
<feature type="repeat" description="TPR" evidence="3">
    <location>
        <begin position="411"/>
        <end position="444"/>
    </location>
</feature>
<evidence type="ECO:0000256" key="3">
    <source>
        <dbReference type="PROSITE-ProRule" id="PRU00339"/>
    </source>
</evidence>
<accession>A0A9X6FDK0</accession>
<dbReference type="Proteomes" id="UP000195129">
    <property type="component" value="Unassembled WGS sequence"/>
</dbReference>
<protein>
    <recommendedName>
        <fullName evidence="7">Tetratricopeptide repeat protein</fullName>
    </recommendedName>
</protein>
<name>A0A9X6FDK0_BACTU</name>
<feature type="repeat" description="TPR" evidence="3">
    <location>
        <begin position="479"/>
        <end position="512"/>
    </location>
</feature>
<dbReference type="PROSITE" id="PS50293">
    <property type="entry name" value="TPR_REGION"/>
    <property type="match status" value="2"/>
</dbReference>
<keyword evidence="1" id="KW-0677">Repeat</keyword>
<dbReference type="InterPro" id="IPR019734">
    <property type="entry name" value="TPR_rpt"/>
</dbReference>
<evidence type="ECO:0000313" key="5">
    <source>
        <dbReference type="EMBL" id="OTY65074.1"/>
    </source>
</evidence>
<dbReference type="InterPro" id="IPR050498">
    <property type="entry name" value="Ycf3"/>
</dbReference>
<evidence type="ECO:0000256" key="2">
    <source>
        <dbReference type="ARBA" id="ARBA00022803"/>
    </source>
</evidence>
<dbReference type="Pfam" id="PF00515">
    <property type="entry name" value="TPR_1"/>
    <property type="match status" value="3"/>
</dbReference>
<dbReference type="Gene3D" id="1.25.40.10">
    <property type="entry name" value="Tetratricopeptide repeat domain"/>
    <property type="match status" value="3"/>
</dbReference>
<evidence type="ECO:0000256" key="4">
    <source>
        <dbReference type="SAM" id="Phobius"/>
    </source>
</evidence>
<comment type="caution">
    <text evidence="5">The sequence shown here is derived from an EMBL/GenBank/DDBJ whole genome shotgun (WGS) entry which is preliminary data.</text>
</comment>
<dbReference type="AlphaFoldDB" id="A0A9X6FDK0"/>
<dbReference type="PANTHER" id="PTHR44858">
    <property type="entry name" value="TETRATRICOPEPTIDE REPEAT PROTEIN 6"/>
    <property type="match status" value="1"/>
</dbReference>
<keyword evidence="4" id="KW-1133">Transmembrane helix</keyword>
<gene>
    <name evidence="5" type="ORF">BK746_00005</name>
</gene>
<dbReference type="InterPro" id="IPR011990">
    <property type="entry name" value="TPR-like_helical_dom_sf"/>
</dbReference>
<dbReference type="SMART" id="SM00028">
    <property type="entry name" value="TPR"/>
    <property type="match status" value="8"/>
</dbReference>
<dbReference type="PROSITE" id="PS50005">
    <property type="entry name" value="TPR"/>
    <property type="match status" value="4"/>
</dbReference>
<dbReference type="Pfam" id="PF13181">
    <property type="entry name" value="TPR_8"/>
    <property type="match status" value="1"/>
</dbReference>
<organism evidence="5 6">
    <name type="scientific">Bacillus thuringiensis serovar yosoo</name>
    <dbReference type="NCBI Taxonomy" id="180848"/>
    <lineage>
        <taxon>Bacteria</taxon>
        <taxon>Bacillati</taxon>
        <taxon>Bacillota</taxon>
        <taxon>Bacilli</taxon>
        <taxon>Bacillales</taxon>
        <taxon>Bacillaceae</taxon>
        <taxon>Bacillus</taxon>
        <taxon>Bacillus cereus group</taxon>
    </lineage>
</organism>
<dbReference type="PANTHER" id="PTHR44858:SF1">
    <property type="entry name" value="UDP-N-ACETYLGLUCOSAMINE--PEPTIDE N-ACETYLGLUCOSAMINYLTRANSFERASE SPINDLY-RELATED"/>
    <property type="match status" value="1"/>
</dbReference>
<dbReference type="EMBL" id="NFDN01000001">
    <property type="protein sequence ID" value="OTY65074.1"/>
    <property type="molecule type" value="Genomic_DNA"/>
</dbReference>
<feature type="repeat" description="TPR" evidence="3">
    <location>
        <begin position="445"/>
        <end position="478"/>
    </location>
</feature>
<evidence type="ECO:0000256" key="1">
    <source>
        <dbReference type="ARBA" id="ARBA00022737"/>
    </source>
</evidence>
<feature type="transmembrane region" description="Helical" evidence="4">
    <location>
        <begin position="12"/>
        <end position="30"/>
    </location>
</feature>
<evidence type="ECO:0008006" key="7">
    <source>
        <dbReference type="Google" id="ProtNLM"/>
    </source>
</evidence>
<feature type="repeat" description="TPR" evidence="3">
    <location>
        <begin position="514"/>
        <end position="547"/>
    </location>
</feature>